<organism evidence="3">
    <name type="scientific">Gongylonema pulchrum</name>
    <dbReference type="NCBI Taxonomy" id="637853"/>
    <lineage>
        <taxon>Eukaryota</taxon>
        <taxon>Metazoa</taxon>
        <taxon>Ecdysozoa</taxon>
        <taxon>Nematoda</taxon>
        <taxon>Chromadorea</taxon>
        <taxon>Rhabditida</taxon>
        <taxon>Spirurina</taxon>
        <taxon>Spiruromorpha</taxon>
        <taxon>Spiruroidea</taxon>
        <taxon>Gongylonematidae</taxon>
        <taxon>Gongylonema</taxon>
    </lineage>
</organism>
<dbReference type="EMBL" id="UYRT01017458">
    <property type="protein sequence ID" value="VDK56916.1"/>
    <property type="molecule type" value="Genomic_DNA"/>
</dbReference>
<protein>
    <submittedName>
        <fullName evidence="3">Nodal modulator 1</fullName>
    </submittedName>
</protein>
<evidence type="ECO:0000313" key="1">
    <source>
        <dbReference type="EMBL" id="VDK56916.1"/>
    </source>
</evidence>
<name>A0A183DE74_9BILA</name>
<dbReference type="WBParaSite" id="GPUH_0000702401-mRNA-1">
    <property type="protein sequence ID" value="GPUH_0000702401-mRNA-1"/>
    <property type="gene ID" value="GPUH_0000702401"/>
</dbReference>
<accession>A0A183DE74</accession>
<dbReference type="Proteomes" id="UP000271098">
    <property type="component" value="Unassembled WGS sequence"/>
</dbReference>
<sequence>MTVTAKTPISQCVKASDFRRHGGVTFSGLAEGEYLVQVETISMASLSSHGVKEIAVSHKLFTVVKPTVFTPTVSIWLFLLPSKFDRCT</sequence>
<evidence type="ECO:0000313" key="2">
    <source>
        <dbReference type="Proteomes" id="UP000271098"/>
    </source>
</evidence>
<proteinExistence type="predicted"/>
<evidence type="ECO:0000313" key="3">
    <source>
        <dbReference type="WBParaSite" id="GPUH_0000702401-mRNA-1"/>
    </source>
</evidence>
<keyword evidence="2" id="KW-1185">Reference proteome</keyword>
<dbReference type="AlphaFoldDB" id="A0A183DE74"/>
<reference evidence="1 2" key="2">
    <citation type="submission" date="2018-11" db="EMBL/GenBank/DDBJ databases">
        <authorList>
            <consortium name="Pathogen Informatics"/>
        </authorList>
    </citation>
    <scope>NUCLEOTIDE SEQUENCE [LARGE SCALE GENOMIC DNA]</scope>
</reference>
<gene>
    <name evidence="1" type="ORF">GPUH_LOCUS7015</name>
</gene>
<reference evidence="3" key="1">
    <citation type="submission" date="2016-06" db="UniProtKB">
        <authorList>
            <consortium name="WormBaseParasite"/>
        </authorList>
    </citation>
    <scope>IDENTIFICATION</scope>
</reference>